<keyword evidence="5" id="KW-1185">Reference proteome</keyword>
<dbReference type="InterPro" id="IPR001296">
    <property type="entry name" value="Glyco_trans_1"/>
</dbReference>
<dbReference type="AlphaFoldDB" id="A0A0J1JB92"/>
<gene>
    <name evidence="4" type="ORF">ABT58_20185</name>
</gene>
<protein>
    <recommendedName>
        <fullName evidence="6">Glycosyltransferase</fullName>
    </recommendedName>
</protein>
<dbReference type="CDD" id="cd03801">
    <property type="entry name" value="GT4_PimA-like"/>
    <property type="match status" value="1"/>
</dbReference>
<keyword evidence="1" id="KW-1133">Transmembrane helix</keyword>
<dbReference type="Gene3D" id="3.40.50.2000">
    <property type="entry name" value="Glycogen Phosphorylase B"/>
    <property type="match status" value="2"/>
</dbReference>
<dbReference type="GO" id="GO:1901135">
    <property type="term" value="P:carbohydrate derivative metabolic process"/>
    <property type="evidence" value="ECO:0007669"/>
    <property type="project" value="UniProtKB-ARBA"/>
</dbReference>
<dbReference type="PANTHER" id="PTHR12526">
    <property type="entry name" value="GLYCOSYLTRANSFERASE"/>
    <property type="match status" value="1"/>
</dbReference>
<reference evidence="4 5" key="1">
    <citation type="submission" date="2015-05" db="EMBL/GenBank/DDBJ databases">
        <title>Photobacterium galathea sp. nov.</title>
        <authorList>
            <person name="Machado H."/>
            <person name="Gram L."/>
        </authorList>
    </citation>
    <scope>NUCLEOTIDE SEQUENCE [LARGE SCALE GENOMIC DNA]</scope>
    <source>
        <strain evidence="4 5">DSM 25995</strain>
    </source>
</reference>
<evidence type="ECO:0000256" key="1">
    <source>
        <dbReference type="SAM" id="Phobius"/>
    </source>
</evidence>
<feature type="domain" description="Glycosyl transferase family 1" evidence="2">
    <location>
        <begin position="171"/>
        <end position="320"/>
    </location>
</feature>
<evidence type="ECO:0000259" key="3">
    <source>
        <dbReference type="Pfam" id="PF13439"/>
    </source>
</evidence>
<dbReference type="Pfam" id="PF13439">
    <property type="entry name" value="Glyco_transf_4"/>
    <property type="match status" value="1"/>
</dbReference>
<comment type="caution">
    <text evidence="4">The sequence shown here is derived from an EMBL/GenBank/DDBJ whole genome shotgun (WGS) entry which is preliminary data.</text>
</comment>
<dbReference type="EMBL" id="LDOV01000041">
    <property type="protein sequence ID" value="KLU98866.1"/>
    <property type="molecule type" value="Genomic_DNA"/>
</dbReference>
<dbReference type="InterPro" id="IPR028098">
    <property type="entry name" value="Glyco_trans_4-like_N"/>
</dbReference>
<keyword evidence="1" id="KW-0472">Membrane</keyword>
<feature type="transmembrane region" description="Helical" evidence="1">
    <location>
        <begin position="79"/>
        <end position="96"/>
    </location>
</feature>
<dbReference type="SUPFAM" id="SSF53756">
    <property type="entry name" value="UDP-Glycosyltransferase/glycogen phosphorylase"/>
    <property type="match status" value="1"/>
</dbReference>
<evidence type="ECO:0000313" key="4">
    <source>
        <dbReference type="EMBL" id="KLU98866.1"/>
    </source>
</evidence>
<sequence>MKKILILTNMGPFTGNEYSGQFVIDQYNSMRSINNNSIELLLMSPNGNGPLFSICKYFIFLCKFIVTSIRRHTFDIIHVHYYYPTIILAVIYRLFVNRHVKIIVTFHGSDVYKYKHPPFLYRYLFKFVNHSIFVSKHLVDNIKIPIDKNKHSTLSVGAKYLEPNIGDDIFDFSFIGTIDDNKKIIEFINIANNYNKKQLNIVIAGYCIREKEFKKAIEESIHKIKFLGTVNKQKVFDIFNQSRFSLNLSTYESFGLSITESMLVGTPVVATNTDGSTEQIIDNENGYIINFNDREILQVLDLTSTITNEKYSELSYNAKKSSEKFLLSEVIEQLENLYDGVCNE</sequence>
<evidence type="ECO:0000259" key="2">
    <source>
        <dbReference type="Pfam" id="PF00534"/>
    </source>
</evidence>
<evidence type="ECO:0000313" key="5">
    <source>
        <dbReference type="Proteomes" id="UP000036426"/>
    </source>
</evidence>
<name>A0A0J1JB92_9GAMM</name>
<evidence type="ECO:0008006" key="6">
    <source>
        <dbReference type="Google" id="ProtNLM"/>
    </source>
</evidence>
<dbReference type="PANTHER" id="PTHR12526:SF630">
    <property type="entry name" value="GLYCOSYLTRANSFERASE"/>
    <property type="match status" value="1"/>
</dbReference>
<dbReference type="GO" id="GO:0016757">
    <property type="term" value="F:glycosyltransferase activity"/>
    <property type="evidence" value="ECO:0007669"/>
    <property type="project" value="InterPro"/>
</dbReference>
<accession>A0A0J1JB92</accession>
<dbReference type="RefSeq" id="WP_047876249.1">
    <property type="nucleotide sequence ID" value="NZ_JBHLZK010000040.1"/>
</dbReference>
<dbReference type="OrthoDB" id="258796at2"/>
<dbReference type="Pfam" id="PF00534">
    <property type="entry name" value="Glycos_transf_1"/>
    <property type="match status" value="1"/>
</dbReference>
<dbReference type="Proteomes" id="UP000036426">
    <property type="component" value="Unassembled WGS sequence"/>
</dbReference>
<proteinExistence type="predicted"/>
<organism evidence="4 5">
    <name type="scientific">Photobacterium aphoticum</name>
    <dbReference type="NCBI Taxonomy" id="754436"/>
    <lineage>
        <taxon>Bacteria</taxon>
        <taxon>Pseudomonadati</taxon>
        <taxon>Pseudomonadota</taxon>
        <taxon>Gammaproteobacteria</taxon>
        <taxon>Vibrionales</taxon>
        <taxon>Vibrionaceae</taxon>
        <taxon>Photobacterium</taxon>
    </lineage>
</organism>
<feature type="domain" description="Glycosyltransferase subfamily 4-like N-terminal" evidence="3">
    <location>
        <begin position="50"/>
        <end position="142"/>
    </location>
</feature>
<keyword evidence="1" id="KW-0812">Transmembrane</keyword>
<dbReference type="PATRIC" id="fig|754436.4.peg.4251"/>